<reference evidence="1" key="1">
    <citation type="submission" date="2018-05" db="EMBL/GenBank/DDBJ databases">
        <authorList>
            <person name="Lanie J.A."/>
            <person name="Ng W.-L."/>
            <person name="Kazmierczak K.M."/>
            <person name="Andrzejewski T.M."/>
            <person name="Davidsen T.M."/>
            <person name="Wayne K.J."/>
            <person name="Tettelin H."/>
            <person name="Glass J.I."/>
            <person name="Rusch D."/>
            <person name="Podicherti R."/>
            <person name="Tsui H.-C.T."/>
            <person name="Winkler M.E."/>
        </authorList>
    </citation>
    <scope>NUCLEOTIDE SEQUENCE</scope>
</reference>
<feature type="non-terminal residue" evidence="1">
    <location>
        <position position="73"/>
    </location>
</feature>
<dbReference type="AlphaFoldDB" id="A0A382T8A1"/>
<accession>A0A382T8A1</accession>
<dbReference type="EMBL" id="UINC01134676">
    <property type="protein sequence ID" value="SVD18359.1"/>
    <property type="molecule type" value="Genomic_DNA"/>
</dbReference>
<feature type="non-terminal residue" evidence="1">
    <location>
        <position position="1"/>
    </location>
</feature>
<sequence>VFIATHSSILISISSSVPHGSTFSGQWNARLPIQRISKLRYDTYSPGYYRRKIPRLVSCYAFFKGWLLLSQPP</sequence>
<name>A0A382T8A1_9ZZZZ</name>
<evidence type="ECO:0000313" key="1">
    <source>
        <dbReference type="EMBL" id="SVD18359.1"/>
    </source>
</evidence>
<proteinExistence type="predicted"/>
<organism evidence="1">
    <name type="scientific">marine metagenome</name>
    <dbReference type="NCBI Taxonomy" id="408172"/>
    <lineage>
        <taxon>unclassified sequences</taxon>
        <taxon>metagenomes</taxon>
        <taxon>ecological metagenomes</taxon>
    </lineage>
</organism>
<gene>
    <name evidence="1" type="ORF">METZ01_LOCUS371213</name>
</gene>
<protein>
    <submittedName>
        <fullName evidence="1">Uncharacterized protein</fullName>
    </submittedName>
</protein>